<comment type="caution">
    <text evidence="3">The sequence shown here is derived from an EMBL/GenBank/DDBJ whole genome shotgun (WGS) entry which is preliminary data.</text>
</comment>
<keyword evidence="1" id="KW-0472">Membrane</keyword>
<organism evidence="3 4">
    <name type="scientific">Halobacterium bonnevillei</name>
    <dbReference type="NCBI Taxonomy" id="2692200"/>
    <lineage>
        <taxon>Archaea</taxon>
        <taxon>Methanobacteriati</taxon>
        <taxon>Methanobacteriota</taxon>
        <taxon>Stenosarchaea group</taxon>
        <taxon>Halobacteria</taxon>
        <taxon>Halobacteriales</taxon>
        <taxon>Halobacteriaceae</taxon>
        <taxon>Halobacterium</taxon>
    </lineage>
</organism>
<dbReference type="Pfam" id="PF09851">
    <property type="entry name" value="SHOCT"/>
    <property type="match status" value="1"/>
</dbReference>
<dbReference type="Proteomes" id="UP000471521">
    <property type="component" value="Unassembled WGS sequence"/>
</dbReference>
<name>A0A6B0SH10_9EURY</name>
<evidence type="ECO:0000313" key="3">
    <source>
        <dbReference type="EMBL" id="MXR19201.1"/>
    </source>
</evidence>
<accession>A0A6B0SH10</accession>
<reference evidence="3 4" key="1">
    <citation type="submission" date="2019-12" db="EMBL/GenBank/DDBJ databases">
        <title>Isolation and characterization of three novel carbon monoxide-oxidizing members of Halobacteria from salione crusts and soils.</title>
        <authorList>
            <person name="Myers M.R."/>
            <person name="King G.M."/>
        </authorList>
    </citation>
    <scope>NUCLEOTIDE SEQUENCE [LARGE SCALE GENOMIC DNA]</scope>
    <source>
        <strain evidence="3 4">PCN9</strain>
    </source>
</reference>
<feature type="transmembrane region" description="Helical" evidence="1">
    <location>
        <begin position="57"/>
        <end position="79"/>
    </location>
</feature>
<keyword evidence="1" id="KW-0812">Transmembrane</keyword>
<dbReference type="RefSeq" id="WP_159524798.1">
    <property type="nucleotide sequence ID" value="NZ_WUUU01000002.1"/>
</dbReference>
<proteinExistence type="predicted"/>
<keyword evidence="4" id="KW-1185">Reference proteome</keyword>
<evidence type="ECO:0000256" key="1">
    <source>
        <dbReference type="SAM" id="Phobius"/>
    </source>
</evidence>
<dbReference type="EMBL" id="WUUU01000002">
    <property type="protein sequence ID" value="MXR19201.1"/>
    <property type="molecule type" value="Genomic_DNA"/>
</dbReference>
<feature type="domain" description="SHOCT" evidence="2">
    <location>
        <begin position="91"/>
        <end position="118"/>
    </location>
</feature>
<keyword evidence="1" id="KW-1133">Transmembrane helix</keyword>
<gene>
    <name evidence="3" type="ORF">GRX66_00760</name>
</gene>
<dbReference type="AlphaFoldDB" id="A0A6B0SH10"/>
<sequence>MKARTRRGSLAHLVAVAVVVVLVSVAALSGTAAAHGDDAGTHHHDGWMGTHTGGFGFLWLLVWTLVLVGLPVYAGYVLLSRRDADGDEPDDALAVLRRRYAAGDIDDDEFETRRQALLGEEQ</sequence>
<evidence type="ECO:0000313" key="4">
    <source>
        <dbReference type="Proteomes" id="UP000471521"/>
    </source>
</evidence>
<protein>
    <submittedName>
        <fullName evidence="3">SHOCT domain-containing protein</fullName>
    </submittedName>
</protein>
<evidence type="ECO:0000259" key="2">
    <source>
        <dbReference type="Pfam" id="PF09851"/>
    </source>
</evidence>
<dbReference type="InterPro" id="IPR018649">
    <property type="entry name" value="SHOCT"/>
</dbReference>